<protein>
    <submittedName>
        <fullName evidence="2">Oidioi.mRNA.OKI2018_I69.PAR.g8886.t1.cds</fullName>
    </submittedName>
</protein>
<dbReference type="InterPro" id="IPR009199">
    <property type="entry name" value="PhoPQ-act_pathogen-rel_PqaA"/>
</dbReference>
<feature type="chain" id="PRO_5046688944" evidence="1">
    <location>
        <begin position="17"/>
        <end position="626"/>
    </location>
</feature>
<dbReference type="InterPro" id="IPR029058">
    <property type="entry name" value="AB_hydrolase_fold"/>
</dbReference>
<gene>
    <name evidence="2" type="ORF">OKIOD_LOCUS444</name>
</gene>
<evidence type="ECO:0000313" key="2">
    <source>
        <dbReference type="EMBL" id="CAG5078061.1"/>
    </source>
</evidence>
<keyword evidence="1" id="KW-0732">Signal</keyword>
<name>A0ABN7RNF2_OIKDI</name>
<feature type="signal peptide" evidence="1">
    <location>
        <begin position="1"/>
        <end position="16"/>
    </location>
</feature>
<keyword evidence="3" id="KW-1185">Reference proteome</keyword>
<dbReference type="PANTHER" id="PTHR31497">
    <property type="entry name" value="AUTOCRINE PROLIFERATION REPRESSOR PROTEIN A"/>
    <property type="match status" value="1"/>
</dbReference>
<reference evidence="2 3" key="1">
    <citation type="submission" date="2021-04" db="EMBL/GenBank/DDBJ databases">
        <authorList>
            <person name="Bliznina A."/>
        </authorList>
    </citation>
    <scope>NUCLEOTIDE SEQUENCE [LARGE SCALE GENOMIC DNA]</scope>
</reference>
<dbReference type="Gene3D" id="3.40.50.1820">
    <property type="entry name" value="alpha/beta hydrolase"/>
    <property type="match status" value="1"/>
</dbReference>
<dbReference type="PANTHER" id="PTHR31497:SF0">
    <property type="entry name" value="AUTOCRINE PROLIFERATION REPRESSOR PROTEIN A"/>
    <property type="match status" value="1"/>
</dbReference>
<sequence>MRNFKFLAVLASFSSAQEDSWSQDYLNNPRDYYRNPCPKTRPTDLCNAFDEYVWKKDGYYSYELRETYTQFKDITGYAFLLKSQKWLNESVYYIDNDGPDHPERTVWKHWVNVWVPNDKILDKKLLGSALMLIDGSGNSNNPPNLMDDMLQYGRFFARTTGNVFVGIKQVPNERLIFLNDWKCKRTEDAIIAITWRHFLDFPDEPEWLLRFPMTKAALRAMDMVSEFVQDEFGWPEIDKWGVTGASKRGWTTWMTAAADPERVVMIAPIVLDFLNMDDIMHQMWRNMGNWTFTFTDYWYEGINGRIDDPNMRPMMDLIDPFTYKDRFTMPKVVISATGDEFFMPDDINLWWDEMPEPKFIRMMPNTDHSTLLNGISNPHLAFTIRSTFLAAVKDQPLPEFTWELTEDAASRKGRIDLYVTGQIQPSMIFGWMGDNLSRFRKDFRVAGVRNNEKGNYLLPDMPNEPDGYPGPCPEGSVCPDACAGRSAEDDEEEVELELTDKDIDEDSMYDLYKAFNLTGEYTSSKARGHGQFDPSWTAPMIKPEDLINFQAQLNTFRKTMATQIAENHWVIELEENPETYRAFFFEIAFPGPDGIHGFEYTSEVQIIPAVRPFEDCVGEGCQGSFI</sequence>
<evidence type="ECO:0000256" key="1">
    <source>
        <dbReference type="SAM" id="SignalP"/>
    </source>
</evidence>
<accession>A0ABN7RNF2</accession>
<organism evidence="2 3">
    <name type="scientific">Oikopleura dioica</name>
    <name type="common">Tunicate</name>
    <dbReference type="NCBI Taxonomy" id="34765"/>
    <lineage>
        <taxon>Eukaryota</taxon>
        <taxon>Metazoa</taxon>
        <taxon>Chordata</taxon>
        <taxon>Tunicata</taxon>
        <taxon>Appendicularia</taxon>
        <taxon>Copelata</taxon>
        <taxon>Oikopleuridae</taxon>
        <taxon>Oikopleura</taxon>
    </lineage>
</organism>
<dbReference type="SUPFAM" id="SSF53474">
    <property type="entry name" value="alpha/beta-Hydrolases"/>
    <property type="match status" value="1"/>
</dbReference>
<evidence type="ECO:0000313" key="3">
    <source>
        <dbReference type="Proteomes" id="UP001158576"/>
    </source>
</evidence>
<dbReference type="EMBL" id="OU015568">
    <property type="protein sequence ID" value="CAG5078061.1"/>
    <property type="molecule type" value="Genomic_DNA"/>
</dbReference>
<dbReference type="Pfam" id="PF10142">
    <property type="entry name" value="PhoPQ_related"/>
    <property type="match status" value="1"/>
</dbReference>
<proteinExistence type="predicted"/>
<dbReference type="Proteomes" id="UP001158576">
    <property type="component" value="Chromosome PAR"/>
</dbReference>